<dbReference type="EMBL" id="BAAASZ010000035">
    <property type="protein sequence ID" value="GAA2459979.1"/>
    <property type="molecule type" value="Genomic_DNA"/>
</dbReference>
<accession>A0ABP5XM22</accession>
<organism evidence="1 2">
    <name type="scientific">Streptomyces macrosporus</name>
    <dbReference type="NCBI Taxonomy" id="44032"/>
    <lineage>
        <taxon>Bacteria</taxon>
        <taxon>Bacillati</taxon>
        <taxon>Actinomycetota</taxon>
        <taxon>Actinomycetes</taxon>
        <taxon>Kitasatosporales</taxon>
        <taxon>Streptomycetaceae</taxon>
        <taxon>Streptomyces</taxon>
    </lineage>
</organism>
<reference evidence="2" key="1">
    <citation type="journal article" date="2019" name="Int. J. Syst. Evol. Microbiol.">
        <title>The Global Catalogue of Microorganisms (GCM) 10K type strain sequencing project: providing services to taxonomists for standard genome sequencing and annotation.</title>
        <authorList>
            <consortium name="The Broad Institute Genomics Platform"/>
            <consortium name="The Broad Institute Genome Sequencing Center for Infectious Disease"/>
            <person name="Wu L."/>
            <person name="Ma J."/>
        </authorList>
    </citation>
    <scope>NUCLEOTIDE SEQUENCE [LARGE SCALE GENOMIC DNA]</scope>
    <source>
        <strain evidence="2">JCM 6305</strain>
    </source>
</reference>
<gene>
    <name evidence="1" type="ORF">GCM10010405_50290</name>
</gene>
<evidence type="ECO:0000313" key="2">
    <source>
        <dbReference type="Proteomes" id="UP001501638"/>
    </source>
</evidence>
<dbReference type="Proteomes" id="UP001501638">
    <property type="component" value="Unassembled WGS sequence"/>
</dbReference>
<name>A0ABP5XM22_9ACTN</name>
<evidence type="ECO:0000313" key="1">
    <source>
        <dbReference type="EMBL" id="GAA2459979.1"/>
    </source>
</evidence>
<proteinExistence type="predicted"/>
<sequence>MQVPDGQLVDGKTYKFRTNAYDGTHYNLDWSLWRTFVVETAACIPTNLQPGDSYTINDPELIADPARVEEALNRDGNLEALGVQPRTGPSAVESAGTLAAWERTYTVPGQRFVRGRKLESNGLDSYEYIADVDECLDADDSDNRSGWIKNRFSYCQETPDGHAGDQVRLVADRLLPAGRLHITQHAYRPRPDGRLGR</sequence>
<comment type="caution">
    <text evidence="1">The sequence shown here is derived from an EMBL/GenBank/DDBJ whole genome shotgun (WGS) entry which is preliminary data.</text>
</comment>
<protein>
    <submittedName>
        <fullName evidence="1">Uncharacterized protein</fullName>
    </submittedName>
</protein>
<keyword evidence="2" id="KW-1185">Reference proteome</keyword>